<keyword evidence="1" id="KW-0732">Signal</keyword>
<accession>A0A7G3AMQ9</accession>
<proteinExistence type="predicted"/>
<evidence type="ECO:0000256" key="1">
    <source>
        <dbReference type="SAM" id="SignalP"/>
    </source>
</evidence>
<reference evidence="2" key="1">
    <citation type="journal article" date="2020" name="BMC">
        <title>Leishmania infection induces a limited differential gene expression in the sand fly midgut.</title>
        <authorList>
            <person name="Coutinho-Abreu I.V."/>
            <person name="Serafim T.D."/>
            <person name="Meneses C."/>
            <person name="Kamhawi S."/>
            <person name="Oliveira F."/>
            <person name="Valenzuela J.G."/>
        </authorList>
    </citation>
    <scope>NUCLEOTIDE SEQUENCE</scope>
    <source>
        <strain evidence="2">Jacobina</strain>
        <tissue evidence="2">Midgut</tissue>
    </source>
</reference>
<sequence>MELLLILITLGFFLIFPEINDKVFNQIKHNLYQRFWRNITLSLRESPSKVLKPFSHVNKFQSKFWKDFKTFFLNNFPQYLYLTL</sequence>
<name>A0A7G3AMQ9_LUTLO</name>
<evidence type="ECO:0000313" key="2">
    <source>
        <dbReference type="EMBL" id="MBC1173537.1"/>
    </source>
</evidence>
<organism evidence="2">
    <name type="scientific">Lutzomyia longipalpis</name>
    <name type="common">Sand fly</name>
    <dbReference type="NCBI Taxonomy" id="7200"/>
    <lineage>
        <taxon>Eukaryota</taxon>
        <taxon>Metazoa</taxon>
        <taxon>Ecdysozoa</taxon>
        <taxon>Arthropoda</taxon>
        <taxon>Hexapoda</taxon>
        <taxon>Insecta</taxon>
        <taxon>Pterygota</taxon>
        <taxon>Neoptera</taxon>
        <taxon>Endopterygota</taxon>
        <taxon>Diptera</taxon>
        <taxon>Nematocera</taxon>
        <taxon>Psychodoidea</taxon>
        <taxon>Psychodidae</taxon>
        <taxon>Lutzomyia</taxon>
        <taxon>Lutzomyia</taxon>
    </lineage>
</organism>
<dbReference type="AlphaFoldDB" id="A0A7G3AMQ9"/>
<protein>
    <submittedName>
        <fullName evidence="2">Putative secreted protein</fullName>
    </submittedName>
</protein>
<dbReference type="EMBL" id="GITU01004834">
    <property type="protein sequence ID" value="MBC1173537.1"/>
    <property type="molecule type" value="Transcribed_RNA"/>
</dbReference>
<feature type="signal peptide" evidence="1">
    <location>
        <begin position="1"/>
        <end position="21"/>
    </location>
</feature>
<feature type="chain" id="PRO_5029005969" evidence="1">
    <location>
        <begin position="22"/>
        <end position="84"/>
    </location>
</feature>